<protein>
    <submittedName>
        <fullName evidence="1">DUF45 domain-containing protein</fullName>
    </submittedName>
</protein>
<evidence type="ECO:0000313" key="1">
    <source>
        <dbReference type="EMBL" id="MBA0086694.1"/>
    </source>
</evidence>
<keyword evidence="2" id="KW-1185">Reference proteome</keyword>
<name>A0A7V8NSG4_9BACT</name>
<dbReference type="AlphaFoldDB" id="A0A7V8NSG4"/>
<sequence>MTDVPGNKNSFVPGGAALFQRMFTRLGCEGRPPRFRVEFYPYSSLTLTIRRREEVVFVRLSDLLRRAPLPVLEAAAALLLARVYRRQAPGSLVEPYLEYARCGRTRSRMNRMRLHRVPPRHNGAQGRHFNLEKLFDELNSKYFAGELERPHIGWSLRGWRRQFGCYDPGPNQILLNRRLDHPRVSACAVEYVLFHEMLHVKHPTRRSGCTLVSHSREFREEEKRFPESERARRILDRLARSGAS</sequence>
<evidence type="ECO:0000313" key="2">
    <source>
        <dbReference type="Proteomes" id="UP000567293"/>
    </source>
</evidence>
<dbReference type="EMBL" id="JACDQQ010001636">
    <property type="protein sequence ID" value="MBA0086694.1"/>
    <property type="molecule type" value="Genomic_DNA"/>
</dbReference>
<gene>
    <name evidence="1" type="ORF">HRJ53_17065</name>
</gene>
<comment type="caution">
    <text evidence="1">The sequence shown here is derived from an EMBL/GenBank/DDBJ whole genome shotgun (WGS) entry which is preliminary data.</text>
</comment>
<accession>A0A7V8NSG4</accession>
<organism evidence="1 2">
    <name type="scientific">Candidatus Acidiferrum panamense</name>
    <dbReference type="NCBI Taxonomy" id="2741543"/>
    <lineage>
        <taxon>Bacteria</taxon>
        <taxon>Pseudomonadati</taxon>
        <taxon>Acidobacteriota</taxon>
        <taxon>Terriglobia</taxon>
        <taxon>Candidatus Acidiferrales</taxon>
        <taxon>Candidatus Acidiferrum</taxon>
    </lineage>
</organism>
<proteinExistence type="predicted"/>
<reference evidence="1" key="1">
    <citation type="submission" date="2020-06" db="EMBL/GenBank/DDBJ databases">
        <title>Legume-microbial interactions unlock mineral nutrients during tropical forest succession.</title>
        <authorList>
            <person name="Epihov D.Z."/>
        </authorList>
    </citation>
    <scope>NUCLEOTIDE SEQUENCE [LARGE SCALE GENOMIC DNA]</scope>
    <source>
        <strain evidence="1">Pan2503</strain>
    </source>
</reference>
<dbReference type="Gene3D" id="3.30.2010.10">
    <property type="entry name" value="Metalloproteases ('zincins'), catalytic domain"/>
    <property type="match status" value="1"/>
</dbReference>
<dbReference type="Proteomes" id="UP000567293">
    <property type="component" value="Unassembled WGS sequence"/>
</dbReference>